<proteinExistence type="predicted"/>
<organism evidence="3 5">
    <name type="scientific">Acutalibacter muris</name>
    <dbReference type="NCBI Taxonomy" id="1796620"/>
    <lineage>
        <taxon>Bacteria</taxon>
        <taxon>Bacillati</taxon>
        <taxon>Bacillota</taxon>
        <taxon>Clostridia</taxon>
        <taxon>Eubacteriales</taxon>
        <taxon>Acutalibacteraceae</taxon>
        <taxon>Acutalibacter</taxon>
    </lineage>
</organism>
<dbReference type="KEGG" id="amur:ADH66_00630"/>
<feature type="domain" description="DUF8091" evidence="1">
    <location>
        <begin position="28"/>
        <end position="176"/>
    </location>
</feature>
<protein>
    <recommendedName>
        <fullName evidence="1">DUF8091 domain-containing protein</fullName>
    </recommendedName>
</protein>
<accession>A0A1Z2XLH2</accession>
<name>A0A1Z2XLH2_9FIRM</name>
<dbReference type="Pfam" id="PF26351">
    <property type="entry name" value="DUF8091"/>
    <property type="match status" value="1"/>
</dbReference>
<gene>
    <name evidence="2" type="ORF">ADH66_00630</name>
    <name evidence="3" type="ORF">I5Q82_10620</name>
</gene>
<dbReference type="InterPro" id="IPR058404">
    <property type="entry name" value="DUF8091"/>
</dbReference>
<dbReference type="EMBL" id="CP065321">
    <property type="protein sequence ID" value="QQR28580.1"/>
    <property type="molecule type" value="Genomic_DNA"/>
</dbReference>
<evidence type="ECO:0000313" key="4">
    <source>
        <dbReference type="Proteomes" id="UP000196710"/>
    </source>
</evidence>
<dbReference type="Proteomes" id="UP000196710">
    <property type="component" value="Chromosome"/>
</dbReference>
<dbReference type="EMBL" id="CP021422">
    <property type="protein sequence ID" value="ASB39291.1"/>
    <property type="molecule type" value="Genomic_DNA"/>
</dbReference>
<evidence type="ECO:0000313" key="5">
    <source>
        <dbReference type="Proteomes" id="UP000596035"/>
    </source>
</evidence>
<keyword evidence="4" id="KW-1185">Reference proteome</keyword>
<dbReference type="Proteomes" id="UP000596035">
    <property type="component" value="Chromosome"/>
</dbReference>
<reference evidence="2" key="1">
    <citation type="journal article" date="2017" name="Genome Announc.">
        <title>High-Quality Whole-Genome Sequences of the Oligo-Mouse-Microbiota Bacterial Community.</title>
        <authorList>
            <person name="Garzetti D."/>
            <person name="Brugiroux S."/>
            <person name="Bunk B."/>
            <person name="Pukall R."/>
            <person name="McCoy K.D."/>
            <person name="Macpherson A.J."/>
            <person name="Stecher B."/>
        </authorList>
    </citation>
    <scope>NUCLEOTIDE SEQUENCE</scope>
    <source>
        <strain evidence="2">KB18</strain>
    </source>
</reference>
<evidence type="ECO:0000313" key="2">
    <source>
        <dbReference type="EMBL" id="ASB39291.1"/>
    </source>
</evidence>
<evidence type="ECO:0000313" key="3">
    <source>
        <dbReference type="EMBL" id="QQR28580.1"/>
    </source>
</evidence>
<reference evidence="4" key="2">
    <citation type="submission" date="2017-05" db="EMBL/GenBank/DDBJ databases">
        <title>Improved OligoMM genomes.</title>
        <authorList>
            <person name="Garzetti D."/>
        </authorList>
    </citation>
    <scope>NUCLEOTIDE SEQUENCE [LARGE SCALE GENOMIC DNA]</scope>
    <source>
        <strain evidence="4">KB18</strain>
    </source>
</reference>
<dbReference type="RefSeq" id="WP_066541749.1">
    <property type="nucleotide sequence ID" value="NZ_CP065321.1"/>
</dbReference>
<reference evidence="3 5" key="3">
    <citation type="submission" date="2020-11" db="EMBL/GenBank/DDBJ databases">
        <title>Closed and high quality bacterial genomes of the OMM12 community.</title>
        <authorList>
            <person name="Marbouty M."/>
            <person name="Lamy-Besnier Q."/>
            <person name="Debarbieux L."/>
            <person name="Koszul R."/>
        </authorList>
    </citation>
    <scope>NUCLEOTIDE SEQUENCE [LARGE SCALE GENOMIC DNA]</scope>
    <source>
        <strain evidence="3 5">KB18</strain>
    </source>
</reference>
<dbReference type="AlphaFoldDB" id="A0A1Z2XLH2"/>
<sequence length="241" mass="27050">MDEARFLAACGQALEDNRRAGIGTLGEKTLHAALKRYFEPDEHFREVAVGRYVADIMSPGGIIEIQTAGFGRLREKLSFFLEHYPVTVVYPVAGLKWLISMSGEGELSKRRKSPKAGGAWELLIELYSIREHLQIPGLSFCVPVLEVEEYRLRDGKGRRGYTRFERMPIRLMEEIWVRGPKDLPLLMPPGLPGEFTAKEFRTCGGFSNMQGSLALSAARALGAVEMIGKKGRAYLYRQVRA</sequence>
<evidence type="ECO:0000259" key="1">
    <source>
        <dbReference type="Pfam" id="PF26351"/>
    </source>
</evidence>